<feature type="domain" description="Arginyl tRNA synthetase N-terminal" evidence="14">
    <location>
        <begin position="3"/>
        <end position="75"/>
    </location>
</feature>
<protein>
    <recommendedName>
        <fullName evidence="11">Arginine--tRNA ligase</fullName>
        <ecNumber evidence="11">6.1.1.19</ecNumber>
    </recommendedName>
    <alternativeName>
        <fullName evidence="11">Arginyl-tRNA synthetase</fullName>
        <shortName evidence="11">ArgRS</shortName>
    </alternativeName>
</protein>
<dbReference type="FunFam" id="1.10.730.10:FF:000006">
    <property type="entry name" value="Arginyl-tRNA synthetase 2, mitochondrial"/>
    <property type="match status" value="1"/>
</dbReference>
<dbReference type="GO" id="GO:0005524">
    <property type="term" value="F:ATP binding"/>
    <property type="evidence" value="ECO:0007669"/>
    <property type="project" value="UniProtKB-UniRule"/>
</dbReference>
<dbReference type="CDD" id="cd07956">
    <property type="entry name" value="Anticodon_Ia_Arg"/>
    <property type="match status" value="1"/>
</dbReference>
<evidence type="ECO:0000256" key="11">
    <source>
        <dbReference type="HAMAP-Rule" id="MF_00123"/>
    </source>
</evidence>
<dbReference type="PANTHER" id="PTHR11956">
    <property type="entry name" value="ARGINYL-TRNA SYNTHETASE"/>
    <property type="match status" value="1"/>
</dbReference>
<dbReference type="InterPro" id="IPR036695">
    <property type="entry name" value="Arg-tRNA-synth_N_sf"/>
</dbReference>
<dbReference type="Pfam" id="PF03485">
    <property type="entry name" value="Arg_tRNA_synt_N"/>
    <property type="match status" value="1"/>
</dbReference>
<dbReference type="SUPFAM" id="SSF55190">
    <property type="entry name" value="Arginyl-tRNA synthetase (ArgRS), N-terminal 'additional' domain"/>
    <property type="match status" value="1"/>
</dbReference>
<evidence type="ECO:0000256" key="3">
    <source>
        <dbReference type="ARBA" id="ARBA00011245"/>
    </source>
</evidence>
<evidence type="ECO:0000256" key="9">
    <source>
        <dbReference type="ARBA" id="ARBA00023146"/>
    </source>
</evidence>
<evidence type="ECO:0000256" key="10">
    <source>
        <dbReference type="ARBA" id="ARBA00049339"/>
    </source>
</evidence>
<dbReference type="InterPro" id="IPR001412">
    <property type="entry name" value="aa-tRNA-synth_I_CS"/>
</dbReference>
<comment type="catalytic activity">
    <reaction evidence="10 11">
        <text>tRNA(Arg) + L-arginine + ATP = L-arginyl-tRNA(Arg) + AMP + diphosphate</text>
        <dbReference type="Rhea" id="RHEA:20301"/>
        <dbReference type="Rhea" id="RHEA-COMP:9658"/>
        <dbReference type="Rhea" id="RHEA-COMP:9673"/>
        <dbReference type="ChEBI" id="CHEBI:30616"/>
        <dbReference type="ChEBI" id="CHEBI:32682"/>
        <dbReference type="ChEBI" id="CHEBI:33019"/>
        <dbReference type="ChEBI" id="CHEBI:78442"/>
        <dbReference type="ChEBI" id="CHEBI:78513"/>
        <dbReference type="ChEBI" id="CHEBI:456215"/>
        <dbReference type="EC" id="6.1.1.19"/>
    </reaction>
</comment>
<evidence type="ECO:0000256" key="2">
    <source>
        <dbReference type="ARBA" id="ARBA00005594"/>
    </source>
</evidence>
<dbReference type="Pfam" id="PF00750">
    <property type="entry name" value="tRNA-synt_1d"/>
    <property type="match status" value="1"/>
</dbReference>
<evidence type="ECO:0000256" key="8">
    <source>
        <dbReference type="ARBA" id="ARBA00022917"/>
    </source>
</evidence>
<dbReference type="InterPro" id="IPR009080">
    <property type="entry name" value="tRNAsynth_Ia_anticodon-bd"/>
</dbReference>
<comment type="similarity">
    <text evidence="2 11 12">Belongs to the class-I aminoacyl-tRNA synthetase family.</text>
</comment>
<dbReference type="Gene3D" id="3.40.50.620">
    <property type="entry name" value="HUPs"/>
    <property type="match status" value="1"/>
</dbReference>
<keyword evidence="16" id="KW-1185">Reference proteome</keyword>
<dbReference type="PANTHER" id="PTHR11956:SF5">
    <property type="entry name" value="ARGININE--TRNA LIGASE, CYTOPLASMIC"/>
    <property type="match status" value="1"/>
</dbReference>
<dbReference type="OrthoDB" id="9803211at2"/>
<evidence type="ECO:0000256" key="7">
    <source>
        <dbReference type="ARBA" id="ARBA00022840"/>
    </source>
</evidence>
<comment type="caution">
    <text evidence="15">The sequence shown here is derived from an EMBL/GenBank/DDBJ whole genome shotgun (WGS) entry which is preliminary data.</text>
</comment>
<dbReference type="GO" id="GO:0004814">
    <property type="term" value="F:arginine-tRNA ligase activity"/>
    <property type="evidence" value="ECO:0007669"/>
    <property type="project" value="UniProtKB-UniRule"/>
</dbReference>
<evidence type="ECO:0000256" key="5">
    <source>
        <dbReference type="ARBA" id="ARBA00022598"/>
    </source>
</evidence>
<dbReference type="InterPro" id="IPR014729">
    <property type="entry name" value="Rossmann-like_a/b/a_fold"/>
</dbReference>
<dbReference type="Pfam" id="PF05746">
    <property type="entry name" value="DALR_1"/>
    <property type="match status" value="1"/>
</dbReference>
<feature type="short sequence motif" description="'HIGH' region" evidence="11">
    <location>
        <begin position="111"/>
        <end position="121"/>
    </location>
</feature>
<dbReference type="SUPFAM" id="SSF47323">
    <property type="entry name" value="Anticodon-binding domain of a subclass of class I aminoacyl-tRNA synthetases"/>
    <property type="match status" value="1"/>
</dbReference>
<comment type="subcellular location">
    <subcellularLocation>
        <location evidence="1 11">Cytoplasm</location>
    </subcellularLocation>
</comment>
<keyword evidence="4 11" id="KW-0963">Cytoplasm</keyword>
<dbReference type="InterPro" id="IPR008909">
    <property type="entry name" value="DALR_anticod-bd"/>
</dbReference>
<dbReference type="PRINTS" id="PR01038">
    <property type="entry name" value="TRNASYNTHARG"/>
</dbReference>
<accession>A0A561ULC1</accession>
<evidence type="ECO:0000259" key="13">
    <source>
        <dbReference type="SMART" id="SM00836"/>
    </source>
</evidence>
<keyword evidence="8 11" id="KW-0648">Protein biosynthesis</keyword>
<dbReference type="EMBL" id="VIWT01000001">
    <property type="protein sequence ID" value="TWG00160.1"/>
    <property type="molecule type" value="Genomic_DNA"/>
</dbReference>
<keyword evidence="7 11" id="KW-0067">ATP-binding</keyword>
<keyword evidence="9 11" id="KW-0030">Aminoacyl-tRNA synthetase</keyword>
<keyword evidence="5 11" id="KW-0436">Ligase</keyword>
<keyword evidence="6 11" id="KW-0547">Nucleotide-binding</keyword>
<evidence type="ECO:0000256" key="6">
    <source>
        <dbReference type="ARBA" id="ARBA00022741"/>
    </source>
</evidence>
<dbReference type="Proteomes" id="UP000317940">
    <property type="component" value="Unassembled WGS sequence"/>
</dbReference>
<evidence type="ECO:0000256" key="12">
    <source>
        <dbReference type="RuleBase" id="RU363038"/>
    </source>
</evidence>
<evidence type="ECO:0000256" key="4">
    <source>
        <dbReference type="ARBA" id="ARBA00022490"/>
    </source>
</evidence>
<evidence type="ECO:0000313" key="15">
    <source>
        <dbReference type="EMBL" id="TWG00160.1"/>
    </source>
</evidence>
<comment type="subunit">
    <text evidence="3 11">Monomer.</text>
</comment>
<organism evidence="15 16">
    <name type="scientific">Kitasatospora viridis</name>
    <dbReference type="NCBI Taxonomy" id="281105"/>
    <lineage>
        <taxon>Bacteria</taxon>
        <taxon>Bacillati</taxon>
        <taxon>Actinomycetota</taxon>
        <taxon>Actinomycetes</taxon>
        <taxon>Kitasatosporales</taxon>
        <taxon>Streptomycetaceae</taxon>
        <taxon>Kitasatospora</taxon>
    </lineage>
</organism>
<dbReference type="GO" id="GO:0006420">
    <property type="term" value="P:arginyl-tRNA aminoacylation"/>
    <property type="evidence" value="ECO:0007669"/>
    <property type="project" value="UniProtKB-UniRule"/>
</dbReference>
<dbReference type="GO" id="GO:0005737">
    <property type="term" value="C:cytoplasm"/>
    <property type="evidence" value="ECO:0007669"/>
    <property type="project" value="UniProtKB-SubCell"/>
</dbReference>
<evidence type="ECO:0000313" key="16">
    <source>
        <dbReference type="Proteomes" id="UP000317940"/>
    </source>
</evidence>
<dbReference type="HAMAP" id="MF_00123">
    <property type="entry name" value="Arg_tRNA_synth"/>
    <property type="match status" value="1"/>
</dbReference>
<dbReference type="SMART" id="SM00836">
    <property type="entry name" value="DALR_1"/>
    <property type="match status" value="1"/>
</dbReference>
<feature type="domain" description="DALR anticodon binding" evidence="13">
    <location>
        <begin position="453"/>
        <end position="568"/>
    </location>
</feature>
<dbReference type="InterPro" id="IPR001278">
    <property type="entry name" value="Arg-tRNA-ligase"/>
</dbReference>
<dbReference type="NCBIfam" id="TIGR00456">
    <property type="entry name" value="argS"/>
    <property type="match status" value="1"/>
</dbReference>
<reference evidence="15 16" key="1">
    <citation type="submission" date="2019-06" db="EMBL/GenBank/DDBJ databases">
        <title>Sequencing the genomes of 1000 actinobacteria strains.</title>
        <authorList>
            <person name="Klenk H.-P."/>
        </authorList>
    </citation>
    <scope>NUCLEOTIDE SEQUENCE [LARGE SCALE GENOMIC DNA]</scope>
    <source>
        <strain evidence="15 16">DSM 44826</strain>
    </source>
</reference>
<dbReference type="Gene3D" id="3.30.1360.70">
    <property type="entry name" value="Arginyl tRNA synthetase N-terminal domain"/>
    <property type="match status" value="1"/>
</dbReference>
<gene>
    <name evidence="11" type="primary">argS</name>
    <name evidence="15" type="ORF">FHX73_114029</name>
</gene>
<dbReference type="FunFam" id="3.40.50.620:FF:000116">
    <property type="entry name" value="Arginine--tRNA ligase"/>
    <property type="match status" value="1"/>
</dbReference>
<dbReference type="SMART" id="SM01016">
    <property type="entry name" value="Arg_tRNA_synt_N"/>
    <property type="match status" value="1"/>
</dbReference>
<dbReference type="EC" id="6.1.1.19" evidence="11"/>
<sequence length="568" mass="61071">MTAAMARVLPRELAGRDPLVRPSEHADFQSNAAMALAGPAGLASRELAERLRQLLAEETAFTVSVAGPGFLNLTVPDALLWGQVEQRLADPRLGAGLPLAGSRVVVDYSGPNIAKEMHVGHLRSNVIGDALARSLSFLGADVIRQNHLGDWGTQFGMLIQYLTEHPEHPWRDGAAGTRISLLDALYKTSRQAFEADPEFAERSRRRVVALQGGDPATVAVWQELVEVSGEAFQQLYDRLGLLITPQDTDSESSYNEELPGLAEELIEAGIAVESAGALCVFFEDILGPEGAPVPLIVRKQDGGFGYQASDLATLRHRVRDLGADRILYVVDARQALHFKMVFAAARRAGWLPAGVEAKHVPFGTVMGPGGKPFKTRSGGTVRLAGLLDSAVDGVRAVMAEKSHELSGAELERVAEAAGIGAVKYADLSTSWARNYVFDIDQMVSLNGDTGVYLLYAHARVRSILAKAGEASVVVDRSLPLHPAERALVLLLDGFEGTVREVARELEPHRLCGYLFALAKAFTEFYGACPVLKAPTPGLRGNRLALCELTAATLARGLDLLGLEAPERI</sequence>
<name>A0A561ULC1_9ACTN</name>
<dbReference type="InterPro" id="IPR005148">
    <property type="entry name" value="Arg-tRNA-synth_N"/>
</dbReference>
<evidence type="ECO:0000256" key="1">
    <source>
        <dbReference type="ARBA" id="ARBA00004496"/>
    </source>
</evidence>
<dbReference type="InterPro" id="IPR035684">
    <property type="entry name" value="ArgRS_core"/>
</dbReference>
<dbReference type="SUPFAM" id="SSF52374">
    <property type="entry name" value="Nucleotidylyl transferase"/>
    <property type="match status" value="1"/>
</dbReference>
<dbReference type="AlphaFoldDB" id="A0A561ULC1"/>
<dbReference type="PROSITE" id="PS00178">
    <property type="entry name" value="AA_TRNA_LIGASE_I"/>
    <property type="match status" value="1"/>
</dbReference>
<dbReference type="CDD" id="cd00671">
    <property type="entry name" value="ArgRS_core"/>
    <property type="match status" value="1"/>
</dbReference>
<dbReference type="Gene3D" id="1.10.730.10">
    <property type="entry name" value="Isoleucyl-tRNA Synthetase, Domain 1"/>
    <property type="match status" value="1"/>
</dbReference>
<proteinExistence type="inferred from homology"/>
<evidence type="ECO:0000259" key="14">
    <source>
        <dbReference type="SMART" id="SM01016"/>
    </source>
</evidence>